<dbReference type="AlphaFoldDB" id="A0A6H5G6U8"/>
<dbReference type="Proteomes" id="UP000479000">
    <property type="component" value="Unassembled WGS sequence"/>
</dbReference>
<sequence length="125" mass="13572">MSSRISPLLSYGSLGPPRYDSDRDGLPCMIEGNVTDLIISFHAQKVYTKAINNTGSTAFGHDNIFPQVKPYPGNIYVESCKSNVSKVTRAVVTSSSGAQCMNFGISEEIRINSQGKNFLPGFDMS</sequence>
<dbReference type="EMBL" id="CADCXU010007135">
    <property type="protein sequence ID" value="CAA9998490.1"/>
    <property type="molecule type" value="Genomic_DNA"/>
</dbReference>
<protein>
    <submittedName>
        <fullName evidence="1">Uncharacterized protein</fullName>
    </submittedName>
</protein>
<gene>
    <name evidence="1" type="ORF">NTEN_LOCUS4773</name>
</gene>
<name>A0A6H5G6U8_9HEMI</name>
<reference evidence="1 2" key="1">
    <citation type="submission" date="2020-02" db="EMBL/GenBank/DDBJ databases">
        <authorList>
            <person name="Ferguson B K."/>
        </authorList>
    </citation>
    <scope>NUCLEOTIDE SEQUENCE [LARGE SCALE GENOMIC DNA]</scope>
</reference>
<evidence type="ECO:0000313" key="2">
    <source>
        <dbReference type="Proteomes" id="UP000479000"/>
    </source>
</evidence>
<organism evidence="1 2">
    <name type="scientific">Nesidiocoris tenuis</name>
    <dbReference type="NCBI Taxonomy" id="355587"/>
    <lineage>
        <taxon>Eukaryota</taxon>
        <taxon>Metazoa</taxon>
        <taxon>Ecdysozoa</taxon>
        <taxon>Arthropoda</taxon>
        <taxon>Hexapoda</taxon>
        <taxon>Insecta</taxon>
        <taxon>Pterygota</taxon>
        <taxon>Neoptera</taxon>
        <taxon>Paraneoptera</taxon>
        <taxon>Hemiptera</taxon>
        <taxon>Heteroptera</taxon>
        <taxon>Panheteroptera</taxon>
        <taxon>Cimicomorpha</taxon>
        <taxon>Miridae</taxon>
        <taxon>Dicyphina</taxon>
        <taxon>Nesidiocoris</taxon>
    </lineage>
</organism>
<proteinExistence type="predicted"/>
<accession>A0A6H5G6U8</accession>
<keyword evidence="2" id="KW-1185">Reference proteome</keyword>
<evidence type="ECO:0000313" key="1">
    <source>
        <dbReference type="EMBL" id="CAA9998490.1"/>
    </source>
</evidence>